<evidence type="ECO:0000256" key="11">
    <source>
        <dbReference type="SAM" id="MobiDB-lite"/>
    </source>
</evidence>
<evidence type="ECO:0000256" key="2">
    <source>
        <dbReference type="ARBA" id="ARBA00004328"/>
    </source>
</evidence>
<sequence>MAESRTGFGQKGAKEVYDELVTDRKPYETRAKNNAELTIPALFPDESSSGSTEFKTPWQSVGAKGVNNLASKLMMSLFPNETWLRLNISVDEAMALVGQPDKLAEVDAGLSSIERTIMNNFEVNSYRVPLFEGIKQLLVAGNFLLYMPEGNNSGTYNPLKIYNLLKYVVQRDSIGNVMQIVCLDEMARGSLPEDIKKQLEDNSDDPETLSDVVEVYTHIYWDAETEKYLKYEEVEGVEIEGTDAEYPKYSCPYIPVRMIRQTGEHYGRSYVEEYKGDLKSLETISEAILQTTMLSQKIVRLVNPTGVTNVRRLNRAKNGEYVSGRAEDVHDLQLNKVNDFNIAWQMSQGLEKRLNEVFLLNSAVQRNAERVTAEEIRYVARELEAVLGGVYTVLTQELQMPMVQCAMRQLQATSKIPKLPSEVVEPMVTTGIDAMGRGQDLERLGAFIQAVQGAASLQQIESINTQTLIVRLANALGIDTAGLIRSDEEIQQKQAEAAQQQAMMSAAHAAGTGAGQQATASPEAMQNAQEVMAG</sequence>
<evidence type="ECO:0000256" key="7">
    <source>
        <dbReference type="ARBA" id="ARBA00022950"/>
    </source>
</evidence>
<evidence type="ECO:0000256" key="6">
    <source>
        <dbReference type="ARBA" id="ARBA00022844"/>
    </source>
</evidence>
<dbReference type="EMBL" id="MW358928">
    <property type="protein sequence ID" value="QQK88329.1"/>
    <property type="molecule type" value="Genomic_DNA"/>
</dbReference>
<protein>
    <submittedName>
        <fullName evidence="12">Collar, head-to-tail connector protein</fullName>
    </submittedName>
</protein>
<accession>A0A7T7CL85</accession>
<evidence type="ECO:0000313" key="12">
    <source>
        <dbReference type="EMBL" id="QQK88329.1"/>
    </source>
</evidence>
<keyword evidence="10" id="KW-1160">Virus entry into host cell</keyword>
<evidence type="ECO:0000256" key="10">
    <source>
        <dbReference type="ARBA" id="ARBA00023296"/>
    </source>
</evidence>
<comment type="function">
    <text evidence="1">Forms the portal vertex of the capsid. This portal plays critical roles in head assembly, genome packaging, neck/tail attachment, and genome ejection. The portal protein multimerizes as a single ring-shaped homododecamer arranged around a central channel.</text>
</comment>
<reference evidence="12 13" key="1">
    <citation type="submission" date="2020-12" db="EMBL/GenBank/DDBJ databases">
        <authorList>
            <person name="Rakov C."/>
            <person name="Alkalay-Oren S."/>
            <person name="Coppenhagen-Glazer S."/>
            <person name="Hazan R."/>
        </authorList>
    </citation>
    <scope>NUCLEOTIDE SEQUENCE [LARGE SCALE GENOMIC DNA]</scope>
</reference>
<keyword evidence="13" id="KW-1185">Reference proteome</keyword>
<organism evidence="12 13">
    <name type="scientific">Providencia phage PSTRCR_120</name>
    <dbReference type="NCBI Taxonomy" id="2800826"/>
    <lineage>
        <taxon>Viruses</taxon>
        <taxon>Duplodnaviria</taxon>
        <taxon>Heunggongvirae</taxon>
        <taxon>Uroviricota</taxon>
        <taxon>Caudoviricetes</taxon>
        <taxon>Autographivirales</taxon>
        <taxon>Autotranscriptaviridae</taxon>
        <taxon>Studiervirinae</taxon>
        <taxon>Solymavirus</taxon>
        <taxon>Solymavirus PSTRCR120</taxon>
    </lineage>
</organism>
<keyword evidence="4" id="KW-1162">Viral penetration into host cytoplasm</keyword>
<dbReference type="Proteomes" id="UP000595268">
    <property type="component" value="Segment"/>
</dbReference>
<evidence type="ECO:0000256" key="4">
    <source>
        <dbReference type="ARBA" id="ARBA00022595"/>
    </source>
</evidence>
<dbReference type="InterPro" id="IPR020991">
    <property type="entry name" value="Connector_podovirus"/>
</dbReference>
<evidence type="ECO:0000313" key="13">
    <source>
        <dbReference type="Proteomes" id="UP000595268"/>
    </source>
</evidence>
<proteinExistence type="predicted"/>
<evidence type="ECO:0000256" key="5">
    <source>
        <dbReference type="ARBA" id="ARBA00022612"/>
    </source>
</evidence>
<keyword evidence="3" id="KW-1244">Viral short tail ejection system</keyword>
<evidence type="ECO:0000256" key="8">
    <source>
        <dbReference type="ARBA" id="ARBA00023009"/>
    </source>
</evidence>
<keyword evidence="5" id="KW-1188">Viral release from host cell</keyword>
<feature type="region of interest" description="Disordered" evidence="11">
    <location>
        <begin position="501"/>
        <end position="534"/>
    </location>
</feature>
<keyword evidence="6" id="KW-0946">Virion</keyword>
<evidence type="ECO:0000256" key="9">
    <source>
        <dbReference type="ARBA" id="ARBA00023219"/>
    </source>
</evidence>
<dbReference type="GO" id="GO:0044423">
    <property type="term" value="C:virion component"/>
    <property type="evidence" value="ECO:0007669"/>
    <property type="project" value="UniProtKB-KW"/>
</dbReference>
<keyword evidence="7" id="KW-0118">Viral capsid assembly</keyword>
<keyword evidence="8" id="KW-1171">Viral genome ejection through host cell envelope</keyword>
<feature type="compositionally biased region" description="Low complexity" evidence="11">
    <location>
        <begin position="501"/>
        <end position="520"/>
    </location>
</feature>
<feature type="compositionally biased region" description="Polar residues" evidence="11">
    <location>
        <begin position="524"/>
        <end position="534"/>
    </location>
</feature>
<dbReference type="Pfam" id="PF12236">
    <property type="entry name" value="Head-tail_con"/>
    <property type="match status" value="1"/>
</dbReference>
<dbReference type="GO" id="GO:0099002">
    <property type="term" value="P:symbiont genome ejection through host cell envelope, short tail mechanism"/>
    <property type="evidence" value="ECO:0007669"/>
    <property type="project" value="UniProtKB-KW"/>
</dbReference>
<keyword evidence="9" id="KW-0231">Viral genome packaging</keyword>
<comment type="subcellular location">
    <subcellularLocation>
        <location evidence="2">Virion</location>
    </subcellularLocation>
</comment>
<evidence type="ECO:0000256" key="1">
    <source>
        <dbReference type="ARBA" id="ARBA00003421"/>
    </source>
</evidence>
<name>A0A7T7CL85_9CAUD</name>
<evidence type="ECO:0000256" key="3">
    <source>
        <dbReference type="ARBA" id="ARBA00022470"/>
    </source>
</evidence>